<evidence type="ECO:0000313" key="2">
    <source>
        <dbReference type="EMBL" id="MBA6142298.1"/>
    </source>
</evidence>
<proteinExistence type="predicted"/>
<feature type="coiled-coil region" evidence="1">
    <location>
        <begin position="97"/>
        <end position="131"/>
    </location>
</feature>
<sequence>MPTENRSSNKEMVSVLHREDRYIVIKRSDLGRIPGKQRLEFSKASRLVHDRMLAAGAPARQFLVIESDWPEYELAWASIEARVLGSGAAPLTGSRLLDLHSTELRAARMEIATLRAQLAESDALLRDINKRHSSGVDFDLPADLAARVKSLSASAEPSALPDPLRCNECTHADCGKFDGPRQVECRAMADNACARPGTSS</sequence>
<dbReference type="AlphaFoldDB" id="A0A7W2LK22"/>
<dbReference type="RefSeq" id="WP_155738388.1">
    <property type="nucleotide sequence ID" value="NZ_BQHU01000009.1"/>
</dbReference>
<organism evidence="2 3">
    <name type="scientific">Pseudomonas juntendi</name>
    <dbReference type="NCBI Taxonomy" id="2666183"/>
    <lineage>
        <taxon>Bacteria</taxon>
        <taxon>Pseudomonadati</taxon>
        <taxon>Pseudomonadota</taxon>
        <taxon>Gammaproteobacteria</taxon>
        <taxon>Pseudomonadales</taxon>
        <taxon>Pseudomonadaceae</taxon>
        <taxon>Pseudomonas</taxon>
    </lineage>
</organism>
<reference evidence="2 3" key="1">
    <citation type="submission" date="2020-07" db="EMBL/GenBank/DDBJ databases">
        <title>Diversity of carbapenemase encoding genes among Pseudomonas putida group clinical isolates in a tertiary Brazilian hospital.</title>
        <authorList>
            <person name="Alberto-Lei F."/>
            <person name="Nodari C.S."/>
            <person name="Streling A.P."/>
            <person name="Paulino J.T."/>
            <person name="Bessa-Neto F.O."/>
            <person name="Cayo R."/>
            <person name="Gales A.C."/>
        </authorList>
    </citation>
    <scope>NUCLEOTIDE SEQUENCE [LARGE SCALE GENOMIC DNA]</scope>
    <source>
        <strain evidence="2 3">12273</strain>
    </source>
</reference>
<dbReference type="Proteomes" id="UP000590738">
    <property type="component" value="Unassembled WGS sequence"/>
</dbReference>
<name>A0A7W2LK22_9PSED</name>
<dbReference type="EMBL" id="JACGCZ010000009">
    <property type="protein sequence ID" value="MBA6142298.1"/>
    <property type="molecule type" value="Genomic_DNA"/>
</dbReference>
<evidence type="ECO:0000256" key="1">
    <source>
        <dbReference type="SAM" id="Coils"/>
    </source>
</evidence>
<protein>
    <submittedName>
        <fullName evidence="2">Uncharacterized protein</fullName>
    </submittedName>
</protein>
<evidence type="ECO:0000313" key="3">
    <source>
        <dbReference type="Proteomes" id="UP000590738"/>
    </source>
</evidence>
<keyword evidence="1" id="KW-0175">Coiled coil</keyword>
<accession>A0A7W2LK22</accession>
<comment type="caution">
    <text evidence="2">The sequence shown here is derived from an EMBL/GenBank/DDBJ whole genome shotgun (WGS) entry which is preliminary data.</text>
</comment>
<gene>
    <name evidence="2" type="ORF">H4B97_07400</name>
</gene>